<feature type="compositionally biased region" description="Basic and acidic residues" evidence="1">
    <location>
        <begin position="223"/>
        <end position="237"/>
    </location>
</feature>
<protein>
    <recommendedName>
        <fullName evidence="4">DUF4232 domain-containing protein</fullName>
    </recommendedName>
</protein>
<keyword evidence="3" id="KW-1185">Reference proteome</keyword>
<evidence type="ECO:0008006" key="4">
    <source>
        <dbReference type="Google" id="ProtNLM"/>
    </source>
</evidence>
<evidence type="ECO:0000256" key="1">
    <source>
        <dbReference type="SAM" id="MobiDB-lite"/>
    </source>
</evidence>
<name>A0ABY5KKW5_9ACTN</name>
<feature type="compositionally biased region" description="Low complexity" evidence="1">
    <location>
        <begin position="43"/>
        <end position="60"/>
    </location>
</feature>
<reference evidence="2 3" key="1">
    <citation type="submission" date="2022-07" db="EMBL/GenBank/DDBJ databases">
        <title>Novel species in genus Aeromicrobium.</title>
        <authorList>
            <person name="Ye L."/>
        </authorList>
    </citation>
    <scope>NUCLEOTIDE SEQUENCE [LARGE SCALE GENOMIC DNA]</scope>
    <source>
        <strain evidence="3">zg-Y50</strain>
    </source>
</reference>
<gene>
    <name evidence="2" type="ORF">NP095_01780</name>
</gene>
<evidence type="ECO:0000313" key="2">
    <source>
        <dbReference type="EMBL" id="UUI70091.1"/>
    </source>
</evidence>
<proteinExistence type="predicted"/>
<dbReference type="EMBL" id="CP101990">
    <property type="protein sequence ID" value="UUI70091.1"/>
    <property type="molecule type" value="Genomic_DNA"/>
</dbReference>
<dbReference type="Proteomes" id="UP001315860">
    <property type="component" value="Chromosome"/>
</dbReference>
<dbReference type="RefSeq" id="WP_232418582.1">
    <property type="nucleotide sequence ID" value="NZ_CP101990.1"/>
</dbReference>
<feature type="region of interest" description="Disordered" evidence="1">
    <location>
        <begin position="42"/>
        <end position="66"/>
    </location>
</feature>
<feature type="region of interest" description="Disordered" evidence="1">
    <location>
        <begin position="202"/>
        <end position="257"/>
    </location>
</feature>
<organism evidence="2 3">
    <name type="scientific">Aeromicrobium duanguangcaii</name>
    <dbReference type="NCBI Taxonomy" id="2968086"/>
    <lineage>
        <taxon>Bacteria</taxon>
        <taxon>Bacillati</taxon>
        <taxon>Actinomycetota</taxon>
        <taxon>Actinomycetes</taxon>
        <taxon>Propionibacteriales</taxon>
        <taxon>Nocardioidaceae</taxon>
        <taxon>Aeromicrobium</taxon>
    </lineage>
</organism>
<sequence>MSNPRVGRDVYWRRRLLVLAVLIAIVWGVLQLIGLVRGDDAGPAEATSPTPTPTTASTAPPTTPPADQVAVAIETDEAVCEPENVRIVPSVPGGQFAGGPVAIDLMLTSLDGTACTFRPSASELLVVVDTERAPIYDSSVCRAAFFDQSVSIPAGWSTVAPVEWTGRGSGAGCGTSEGFAPPGTYTLKIGTYGGEPGEATFKLARRAPETPAPKPSPTPTKKPGAEPTKKATSEPTKKPSPQPKPKPKPSSTATAPR</sequence>
<accession>A0ABY5KKW5</accession>
<evidence type="ECO:0000313" key="3">
    <source>
        <dbReference type="Proteomes" id="UP001315860"/>
    </source>
</evidence>
<feature type="compositionally biased region" description="Pro residues" evidence="1">
    <location>
        <begin position="210"/>
        <end position="220"/>
    </location>
</feature>